<dbReference type="InterPro" id="IPR050471">
    <property type="entry name" value="AB_hydrolase"/>
</dbReference>
<dbReference type="EMBL" id="FMYV01000002">
    <property type="protein sequence ID" value="SDC21525.1"/>
    <property type="molecule type" value="Genomic_DNA"/>
</dbReference>
<dbReference type="AlphaFoldDB" id="A0A1G6JSW0"/>
<dbReference type="PANTHER" id="PTHR43433">
    <property type="entry name" value="HYDROLASE, ALPHA/BETA FOLD FAMILY PROTEIN"/>
    <property type="match status" value="1"/>
</dbReference>
<evidence type="ECO:0000259" key="1">
    <source>
        <dbReference type="Pfam" id="PF00561"/>
    </source>
</evidence>
<dbReference type="Gene3D" id="3.40.50.1820">
    <property type="entry name" value="alpha/beta hydrolase"/>
    <property type="match status" value="1"/>
</dbReference>
<dbReference type="EMBL" id="SRME01000002">
    <property type="protein sequence ID" value="TGG88300.1"/>
    <property type="molecule type" value="Genomic_DNA"/>
</dbReference>
<keyword evidence="4" id="KW-1185">Reference proteome</keyword>
<sequence length="259" mass="30316">MIFEDLGMHYEVHGEGEPLILLNGIMMSALSWKDHVPKFKEGYQIITYDMRDQGQSARLEEGYTIDVHVEDLKKLLDYLKIDKVNLLGVSYGSQVALLFVLKYPERVNRMILPNATDYIDNYLQAVGEVWKIAARSYDGEKFFDLALPFIYSRPFYDTNLEWLLNRRKMFKETLTKPWFDGLYRLACSNADYDVRDKISKIDKEVLFISGEEDILTPHSHMMEMHEKIENSTLIKLNGTGHALFFEKLNDFMEIINDFL</sequence>
<evidence type="ECO:0000313" key="2">
    <source>
        <dbReference type="EMBL" id="SDC21525.1"/>
    </source>
</evidence>
<proteinExistence type="predicted"/>
<dbReference type="STRING" id="28234.SAMN04488588_0614"/>
<dbReference type="InterPro" id="IPR029058">
    <property type="entry name" value="AB_hydrolase_fold"/>
</dbReference>
<evidence type="ECO:0000313" key="3">
    <source>
        <dbReference type="EMBL" id="TGG88300.1"/>
    </source>
</evidence>
<dbReference type="OrthoDB" id="53505at2"/>
<evidence type="ECO:0000313" key="4">
    <source>
        <dbReference type="Proteomes" id="UP000199322"/>
    </source>
</evidence>
<evidence type="ECO:0000313" key="5">
    <source>
        <dbReference type="Proteomes" id="UP000297288"/>
    </source>
</evidence>
<dbReference type="InterPro" id="IPR000073">
    <property type="entry name" value="AB_hydrolase_1"/>
</dbReference>
<reference evidence="2 4" key="1">
    <citation type="submission" date="2016-10" db="EMBL/GenBank/DDBJ databases">
        <authorList>
            <person name="de Groot N.N."/>
        </authorList>
    </citation>
    <scope>NUCLEOTIDE SEQUENCE [LARGE SCALE GENOMIC DNA]</scope>
    <source>
        <strain evidence="2 4">WG14</strain>
    </source>
</reference>
<organism evidence="2 4">
    <name type="scientific">Geotoga petraea</name>
    <dbReference type="NCBI Taxonomy" id="28234"/>
    <lineage>
        <taxon>Bacteria</taxon>
        <taxon>Thermotogati</taxon>
        <taxon>Thermotogota</taxon>
        <taxon>Thermotogae</taxon>
        <taxon>Petrotogales</taxon>
        <taxon>Petrotogaceae</taxon>
        <taxon>Geotoga</taxon>
    </lineage>
</organism>
<dbReference type="PRINTS" id="PR00111">
    <property type="entry name" value="ABHYDROLASE"/>
</dbReference>
<name>A0A1G6JSW0_9BACT</name>
<protein>
    <submittedName>
        <fullName evidence="3">Alpha/beta hydrolase</fullName>
    </submittedName>
    <submittedName>
        <fullName evidence="2">Pimeloyl-ACP methyl ester carboxylesterase</fullName>
    </submittedName>
</protein>
<dbReference type="Proteomes" id="UP000199322">
    <property type="component" value="Unassembled WGS sequence"/>
</dbReference>
<reference evidence="3 5" key="2">
    <citation type="submission" date="2019-04" db="EMBL/GenBank/DDBJ databases">
        <title>Draft genome sequence data and analysis of a Fermenting Bacterium, Geotoga petraea strain HO-Geo1, isolated from heavy-oil petroleum reservoir in Russia.</title>
        <authorList>
            <person name="Grouzdev D.S."/>
            <person name="Semenova E.M."/>
            <person name="Sokolova D.S."/>
            <person name="Tourova T.P."/>
            <person name="Poltaraus A.B."/>
            <person name="Nazina T.N."/>
        </authorList>
    </citation>
    <scope>NUCLEOTIDE SEQUENCE [LARGE SCALE GENOMIC DNA]</scope>
    <source>
        <strain evidence="3 5">HO-Geo1</strain>
    </source>
</reference>
<keyword evidence="3" id="KW-0378">Hydrolase</keyword>
<feature type="domain" description="AB hydrolase-1" evidence="1">
    <location>
        <begin position="18"/>
        <end position="247"/>
    </location>
</feature>
<dbReference type="GO" id="GO:0016787">
    <property type="term" value="F:hydrolase activity"/>
    <property type="evidence" value="ECO:0007669"/>
    <property type="project" value="UniProtKB-KW"/>
</dbReference>
<accession>A0A1G6JSW0</accession>
<dbReference type="Pfam" id="PF00561">
    <property type="entry name" value="Abhydrolase_1"/>
    <property type="match status" value="1"/>
</dbReference>
<dbReference type="Proteomes" id="UP000297288">
    <property type="component" value="Unassembled WGS sequence"/>
</dbReference>
<gene>
    <name evidence="3" type="ORF">E4650_04475</name>
    <name evidence="2" type="ORF">SAMN04488588_0614</name>
</gene>
<dbReference type="PANTHER" id="PTHR43433:SF5">
    <property type="entry name" value="AB HYDROLASE-1 DOMAIN-CONTAINING PROTEIN"/>
    <property type="match status" value="1"/>
</dbReference>
<dbReference type="SUPFAM" id="SSF53474">
    <property type="entry name" value="alpha/beta-Hydrolases"/>
    <property type="match status" value="1"/>
</dbReference>